<feature type="region of interest" description="Disordered" evidence="1">
    <location>
        <begin position="888"/>
        <end position="932"/>
    </location>
</feature>
<feature type="region of interest" description="Disordered" evidence="1">
    <location>
        <begin position="207"/>
        <end position="273"/>
    </location>
</feature>
<name>A0A0J7P4F5_LASNI</name>
<feature type="compositionally biased region" description="Basic and acidic residues" evidence="1">
    <location>
        <begin position="224"/>
        <end position="242"/>
    </location>
</feature>
<evidence type="ECO:0000256" key="1">
    <source>
        <dbReference type="SAM" id="MobiDB-lite"/>
    </source>
</evidence>
<organism evidence="2 3">
    <name type="scientific">Lasius niger</name>
    <name type="common">Black garden ant</name>
    <dbReference type="NCBI Taxonomy" id="67767"/>
    <lineage>
        <taxon>Eukaryota</taxon>
        <taxon>Metazoa</taxon>
        <taxon>Ecdysozoa</taxon>
        <taxon>Arthropoda</taxon>
        <taxon>Hexapoda</taxon>
        <taxon>Insecta</taxon>
        <taxon>Pterygota</taxon>
        <taxon>Neoptera</taxon>
        <taxon>Endopterygota</taxon>
        <taxon>Hymenoptera</taxon>
        <taxon>Apocrita</taxon>
        <taxon>Aculeata</taxon>
        <taxon>Formicoidea</taxon>
        <taxon>Formicidae</taxon>
        <taxon>Formicinae</taxon>
        <taxon>Lasius</taxon>
        <taxon>Lasius</taxon>
    </lineage>
</organism>
<dbReference type="OrthoDB" id="5399929at2759"/>
<comment type="caution">
    <text evidence="2">The sequence shown here is derived from an EMBL/GenBank/DDBJ whole genome shotgun (WGS) entry which is preliminary data.</text>
</comment>
<feature type="region of interest" description="Disordered" evidence="1">
    <location>
        <begin position="1378"/>
        <end position="1399"/>
    </location>
</feature>
<gene>
    <name evidence="2" type="ORF">RF55_426</name>
</gene>
<dbReference type="Proteomes" id="UP000036403">
    <property type="component" value="Unassembled WGS sequence"/>
</dbReference>
<feature type="compositionally biased region" description="Basic and acidic residues" evidence="1">
    <location>
        <begin position="351"/>
        <end position="379"/>
    </location>
</feature>
<protein>
    <submittedName>
        <fullName evidence="2">Telomere-associated protein rif1</fullName>
    </submittedName>
</protein>
<dbReference type="EMBL" id="LBMM01000134">
    <property type="protein sequence ID" value="KMR04814.1"/>
    <property type="molecule type" value="Genomic_DNA"/>
</dbReference>
<feature type="compositionally biased region" description="Basic and acidic residues" evidence="1">
    <location>
        <begin position="327"/>
        <end position="336"/>
    </location>
</feature>
<evidence type="ECO:0000313" key="2">
    <source>
        <dbReference type="EMBL" id="KMR04814.1"/>
    </source>
</evidence>
<dbReference type="CDD" id="cd14267">
    <property type="entry name" value="Rif1_CTD_C-II_like"/>
    <property type="match status" value="1"/>
</dbReference>
<feature type="compositionally biased region" description="Basic and acidic residues" evidence="1">
    <location>
        <begin position="286"/>
        <end position="300"/>
    </location>
</feature>
<accession>A0A0J7P4F5</accession>
<feature type="compositionally biased region" description="Polar residues" evidence="1">
    <location>
        <begin position="68"/>
        <end position="79"/>
    </location>
</feature>
<proteinExistence type="predicted"/>
<dbReference type="STRING" id="67767.A0A0J7P4F5"/>
<feature type="compositionally biased region" description="Basic and acidic residues" evidence="1">
    <location>
        <begin position="1389"/>
        <end position="1399"/>
    </location>
</feature>
<feature type="region of interest" description="Disordered" evidence="1">
    <location>
        <begin position="492"/>
        <end position="511"/>
    </location>
</feature>
<evidence type="ECO:0000313" key="3">
    <source>
        <dbReference type="Proteomes" id="UP000036403"/>
    </source>
</evidence>
<keyword evidence="3" id="KW-1185">Reference proteome</keyword>
<feature type="compositionally biased region" description="Basic and acidic residues" evidence="1">
    <location>
        <begin position="522"/>
        <end position="545"/>
    </location>
</feature>
<feature type="compositionally biased region" description="Polar residues" evidence="1">
    <location>
        <begin position="243"/>
        <end position="266"/>
    </location>
</feature>
<feature type="region of interest" description="Disordered" evidence="1">
    <location>
        <begin position="286"/>
        <end position="424"/>
    </location>
</feature>
<feature type="region of interest" description="Disordered" evidence="1">
    <location>
        <begin position="666"/>
        <end position="704"/>
    </location>
</feature>
<sequence>MNHPNPDLKPLTQSIFKVKDCLDSTAKCILDEIEETIKKPHSKSDSVTKKKAEAEQTKEIRIAGSFLNRKSANTKSVSSKPPEKNDKNTLILPEPDSQDYVYIKTDLKFDINRLTEHQKESLKRKREDIPALYNDLSQSSSQNSQNLQQWFDIKVKHINETDKINDRKSDSITQKLIDNDANKENKIMQTKSSNMMDKVIDTHTNELDGNIGENIVDTKQNEGSLKEVQEVEKVDSNEKQEGNTDTSKQTNSASHTASLNEQNTASEMDEETDAIPTIASITKKLNFESREEFPEDKVQERQSSPSMLDSMKRRHRNSITKLNSSLKSDEDVESPKDPNATNIQRTLRMKIAQEKPDTNDKQKSDDDTDIKENSNESKKGIKRKYTSDTESDGIIQRRKRKSFNDDNGETSRGGNSSNIDINNVNQRVKNEMTRLKIDMVFDCPVVNRRRIKEKEKETLIQEIEAGKKHGLRKYDFLLSGIRSPDAKFVEGSKRFSKTQEKNTKDADDTDQVIFKRRGRRSTKQESNKNDLNVNKDVKKSSDTIDKVPELKNLNTDMTDVSTSSQAIQDVTINRAQDEKPDADNSKFTSLDVESLELIESSEQNQDEVEDFVESSQIPNVDVKLDKLCGEKQCFIKINKIENAHPIKASDVIMEKNYVPESIPMDCDDNTVPDPCEQLDEANPNNNTEINDENKDKDSISKDSIQETNSSNIKIIIPEGQKTVDNSSAIKSTTSFSSPKSSIKVLSKLKPFTGRAAHMLGLVTKQAQLESDNPAIVVENESSVKKLKTKDAENDMNKKTLTIKEIDKIGGPSGSRQEKIFSNMRSADYCVSPSLHAFTTLKNDGEKLSFKLDRSTSDYLSMETSVDKENEGNALSSCEKDDLPILEWSSANPPSLTASPSASILKRQRSNVPEPDLDSSTPNKRKRVSFADPPVSKEMGYEISNTEFPQKTNKYSTTRSPVPRKDSPLKFKQTKLKFVPIDAEKVITETDSQNESDTETVLEKFCRGFPEKKNESLIRISEAYSEVMDIDKSVSGDFPENDNVEGNIPARIKIDEELGIAQEIEIIADSFAPDSENQQASSPENSQNLVDIASMNCVGTAEDSETQQDIFDGTDTTNNVTPIKINKDDINTSVQNKSADSIKLNVINDSVIAALSTKDDNTTSMEDTVDVQNITELNSTVNTDEIFCGKLIRTSTEATENVTEQDTLPVTDSIFASLPLTQEPTQSQEEARNNMEPDPEFLDSTLPIYPTLSSCTKPIDTIIERLTYPLWKQNLCKYLANRSLRTIGDFAQLSEREINRIPVKGKPKTEFVKKVLEHFESTCMLQTESSDTELNVKMVQSPIVAMDETPIAPITVPPLSDVKAESAIVDDESLSRCASLNRSTGDEPDNLPREKSPTECLDKTESITSDMDISSEFIYSKNPDLSVLDIYTENEQTSAKEPIAVESSPKISTDNVESVPIASSSSGSVITKNEVVSSSSASIDTTESHTKSSSVYDELLITHSSVGTSTEEIGSATPNVQKVTRSVESQMALEELLDEIDVNLVLESAVRRCSPEAILLQYKVKMGHLKETELVKETIRMLGLQNKQQVNDASLKAACRACGVNKVLLRLPDIFSYDKQFFDKVLKVYSKKLNIADSLNFFNFDQLKSAICQKCTSSELVEMLSEKLKREDQDGIKQPMTELSSLDAMLQRLPMDVIISHTVANEELIPAPVVLDIALQNNSSGDIAQALKQSPVLARRVLDKLWTSQFTIAHIENGEVSKESLLNIFKSVCSKLTAQELLDAYHEVMANKLTIKNKNE</sequence>
<dbReference type="PaxDb" id="67767-A0A0J7P4F5"/>
<reference evidence="2 3" key="1">
    <citation type="submission" date="2015-04" db="EMBL/GenBank/DDBJ databases">
        <title>Lasius niger genome sequencing.</title>
        <authorList>
            <person name="Konorov E.A."/>
            <person name="Nikitin M.A."/>
            <person name="Kirill M.V."/>
            <person name="Chang P."/>
        </authorList>
    </citation>
    <scope>NUCLEOTIDE SEQUENCE [LARGE SCALE GENOMIC DNA]</scope>
    <source>
        <tissue evidence="2">Whole</tissue>
    </source>
</reference>
<feature type="compositionally biased region" description="Basic and acidic residues" evidence="1">
    <location>
        <begin position="691"/>
        <end position="704"/>
    </location>
</feature>
<feature type="compositionally biased region" description="Polar residues" evidence="1">
    <location>
        <begin position="888"/>
        <end position="901"/>
    </location>
</feature>
<feature type="compositionally biased region" description="Basic and acidic residues" evidence="1">
    <location>
        <begin position="492"/>
        <end position="506"/>
    </location>
</feature>
<feature type="region of interest" description="Disordered" evidence="1">
    <location>
        <begin position="516"/>
        <end position="545"/>
    </location>
</feature>
<feature type="compositionally biased region" description="Basic and acidic residues" evidence="1">
    <location>
        <begin position="39"/>
        <end position="61"/>
    </location>
</feature>
<feature type="region of interest" description="Disordered" evidence="1">
    <location>
        <begin position="39"/>
        <end position="93"/>
    </location>
</feature>
<feature type="compositionally biased region" description="Polar residues" evidence="1">
    <location>
        <begin position="410"/>
        <end position="424"/>
    </location>
</feature>